<gene>
    <name evidence="1" type="ORF">ACI1P1_26635</name>
</gene>
<reference evidence="1" key="1">
    <citation type="submission" date="2024-12" db="EMBL/GenBank/DDBJ databases">
        <authorList>
            <person name="Wu N."/>
        </authorList>
    </citation>
    <scope>NUCLEOTIDE SEQUENCE</scope>
    <source>
        <strain evidence="1">P15</strain>
    </source>
</reference>
<proteinExistence type="predicted"/>
<name>A0ACC7P925_9BACL</name>
<accession>A0ACC7P925</accession>
<comment type="caution">
    <text evidence="1">The sequence shown here is derived from an EMBL/GenBank/DDBJ whole genome shotgun (WGS) entry which is preliminary data.</text>
</comment>
<dbReference type="Proteomes" id="UP001631969">
    <property type="component" value="Unassembled WGS sequence"/>
</dbReference>
<evidence type="ECO:0000313" key="1">
    <source>
        <dbReference type="EMBL" id="MFM9331877.1"/>
    </source>
</evidence>
<evidence type="ECO:0000313" key="2">
    <source>
        <dbReference type="Proteomes" id="UP001631969"/>
    </source>
</evidence>
<protein>
    <submittedName>
        <fullName evidence="1">RNA-binding protein</fullName>
    </submittedName>
</protein>
<sequence length="258" mass="29020">MEREWIAHFHDDEKNFVDKAWDWIQRAENHTVKRTDFLDPRQCFIVESLANRADVNLHMDGGYPGAERKRAVFAPAYRDPAEEDMGIAVLEITSPDSRFAELEHGDFMGSILGLGVKRDKVGDIHVLGDACHILVAKEIADYFSMNLFQVHRLGVSTSILPAAELRTAETKLEEVSLSVASLRLDGIASDVWHLSRAKILIPIKAGRCRLNWKVEEDPSAPLKDGDVVSLQGFGRFKVLEIEGTTKKGRVRVKIGRYL</sequence>
<dbReference type="EMBL" id="JBJURJ010000023">
    <property type="protein sequence ID" value="MFM9331877.1"/>
    <property type="molecule type" value="Genomic_DNA"/>
</dbReference>
<keyword evidence="2" id="KW-1185">Reference proteome</keyword>
<organism evidence="1 2">
    <name type="scientific">Paenibacillus mesotrionivorans</name>
    <dbReference type="NCBI Taxonomy" id="3160968"/>
    <lineage>
        <taxon>Bacteria</taxon>
        <taxon>Bacillati</taxon>
        <taxon>Bacillota</taxon>
        <taxon>Bacilli</taxon>
        <taxon>Bacillales</taxon>
        <taxon>Paenibacillaceae</taxon>
        <taxon>Paenibacillus</taxon>
    </lineage>
</organism>